<evidence type="ECO:0000259" key="6">
    <source>
        <dbReference type="Pfam" id="PF12849"/>
    </source>
</evidence>
<gene>
    <name evidence="7" type="ORF">SAMN02746019_00012450</name>
</gene>
<evidence type="ECO:0000256" key="1">
    <source>
        <dbReference type="ARBA" id="ARBA00008725"/>
    </source>
</evidence>
<evidence type="ECO:0000313" key="7">
    <source>
        <dbReference type="EMBL" id="SNB70477.1"/>
    </source>
</evidence>
<dbReference type="NCBIfam" id="TIGR02136">
    <property type="entry name" value="ptsS_2"/>
    <property type="match status" value="1"/>
</dbReference>
<feature type="domain" description="PBP" evidence="6">
    <location>
        <begin position="52"/>
        <end position="307"/>
    </location>
</feature>
<evidence type="ECO:0000313" key="8">
    <source>
        <dbReference type="Proteomes" id="UP000197025"/>
    </source>
</evidence>
<dbReference type="GO" id="GO:0042301">
    <property type="term" value="F:phosphate ion binding"/>
    <property type="evidence" value="ECO:0007669"/>
    <property type="project" value="UniProtKB-UniRule"/>
</dbReference>
<dbReference type="OrthoDB" id="9790048at2"/>
<evidence type="ECO:0000256" key="3">
    <source>
        <dbReference type="ARBA" id="ARBA00022729"/>
    </source>
</evidence>
<dbReference type="SUPFAM" id="SSF53850">
    <property type="entry name" value="Periplasmic binding protein-like II"/>
    <property type="match status" value="1"/>
</dbReference>
<dbReference type="PROSITE" id="PS51257">
    <property type="entry name" value="PROKAR_LIPOPROTEIN"/>
    <property type="match status" value="1"/>
</dbReference>
<evidence type="ECO:0000256" key="2">
    <source>
        <dbReference type="ARBA" id="ARBA00022448"/>
    </source>
</evidence>
<feature type="region of interest" description="Disordered" evidence="5">
    <location>
        <begin position="26"/>
        <end position="59"/>
    </location>
</feature>
<dbReference type="FunFam" id="3.40.190.10:FF:000156">
    <property type="entry name" value="Phosphate ABC transporter, phosphate-binding protein"/>
    <property type="match status" value="1"/>
</dbReference>
<dbReference type="InterPro" id="IPR011862">
    <property type="entry name" value="Phos-bd"/>
</dbReference>
<proteinExistence type="inferred from homology"/>
<sequence length="361" mass="38993">MKWRSVLSKAAALLVIAAVACQAAPTPAPTAPSQAQAPSPTAPAPAQAPTPTQGPARLSGEIKIDGSSTVYPITEAVAEEFQKANPDVKVVVGISGTGGGFKKFCNGETDISNASRPIVQKEIDTCAQNGIEYIELPVAYDALSVVVNPQNDWAACMTVAELKKIWEPDAQGKITRWNQVRPEWPDAPLNLYGAGTDSGTFDYFTEAIVGKAKSSRGDYTASEDDNVLVQGVANDQYALGYFGLAYYFENQDKLKAVAIDNGKGCVLPSEETVRDGTYQPLSRPLFIYVNRKAVDRPEVEAFVRFYLEKGPALVKQVGYVPLPDTVYQLALKRFEARKVGTLFKGEPPVGLSIEDLLKVEQ</sequence>
<feature type="signal peptide" evidence="4">
    <location>
        <begin position="1"/>
        <end position="23"/>
    </location>
</feature>
<dbReference type="Proteomes" id="UP000197025">
    <property type="component" value="Unassembled WGS sequence"/>
</dbReference>
<comment type="function">
    <text evidence="4">Involved in the system for phosphate transport across the cytoplasmic membrane.</text>
</comment>
<dbReference type="AlphaFoldDB" id="A0A212RE05"/>
<feature type="compositionally biased region" description="Low complexity" evidence="5">
    <location>
        <begin position="26"/>
        <end position="39"/>
    </location>
</feature>
<comment type="similarity">
    <text evidence="1 4">Belongs to the PstS family.</text>
</comment>
<organism evidence="7 8">
    <name type="scientific">Thermoflexus hugenholtzii JAD2</name>
    <dbReference type="NCBI Taxonomy" id="877466"/>
    <lineage>
        <taxon>Bacteria</taxon>
        <taxon>Bacillati</taxon>
        <taxon>Chloroflexota</taxon>
        <taxon>Thermoflexia</taxon>
        <taxon>Thermoflexales</taxon>
        <taxon>Thermoflexaceae</taxon>
        <taxon>Thermoflexus</taxon>
    </lineage>
</organism>
<evidence type="ECO:0000256" key="5">
    <source>
        <dbReference type="SAM" id="MobiDB-lite"/>
    </source>
</evidence>
<keyword evidence="8" id="KW-1185">Reference proteome</keyword>
<dbReference type="Pfam" id="PF12849">
    <property type="entry name" value="PBP_like_2"/>
    <property type="match status" value="1"/>
</dbReference>
<dbReference type="Gene3D" id="3.40.190.10">
    <property type="entry name" value="Periplasmic binding protein-like II"/>
    <property type="match status" value="2"/>
</dbReference>
<keyword evidence="4" id="KW-0592">Phosphate transport</keyword>
<name>A0A212RE05_9CHLR</name>
<dbReference type="InterPro" id="IPR024370">
    <property type="entry name" value="PBP_domain"/>
</dbReference>
<dbReference type="PANTHER" id="PTHR30570:SF1">
    <property type="entry name" value="PHOSPHATE-BINDING PROTEIN PSTS"/>
    <property type="match status" value="1"/>
</dbReference>
<dbReference type="GO" id="GO:0006817">
    <property type="term" value="P:phosphate ion transport"/>
    <property type="evidence" value="ECO:0007669"/>
    <property type="project" value="UniProtKB-UniRule"/>
</dbReference>
<accession>A0A212RE05</accession>
<feature type="chain" id="PRO_5027158039" description="Phosphate-binding protein" evidence="4">
    <location>
        <begin position="24"/>
        <end position="361"/>
    </location>
</feature>
<dbReference type="CDD" id="cd13654">
    <property type="entry name" value="PBP2_phosphate_like_2"/>
    <property type="match status" value="1"/>
</dbReference>
<dbReference type="InParanoid" id="A0A212RE05"/>
<dbReference type="RefSeq" id="WP_088571896.1">
    <property type="nucleotide sequence ID" value="NZ_FYEK01000044.1"/>
</dbReference>
<keyword evidence="2 4" id="KW-0813">Transport</keyword>
<keyword evidence="3 4" id="KW-0732">Signal</keyword>
<protein>
    <recommendedName>
        <fullName evidence="4">Phosphate-binding protein</fullName>
    </recommendedName>
</protein>
<dbReference type="EMBL" id="FYEK01000044">
    <property type="protein sequence ID" value="SNB70477.1"/>
    <property type="molecule type" value="Genomic_DNA"/>
</dbReference>
<dbReference type="PANTHER" id="PTHR30570">
    <property type="entry name" value="PERIPLASMIC PHOSPHATE BINDING COMPONENT OF PHOSPHATE ABC TRANSPORTER"/>
    <property type="match status" value="1"/>
</dbReference>
<evidence type="ECO:0000256" key="4">
    <source>
        <dbReference type="RuleBase" id="RU367119"/>
    </source>
</evidence>
<dbReference type="InterPro" id="IPR050811">
    <property type="entry name" value="Phosphate_ABC_transporter"/>
</dbReference>
<reference evidence="8" key="1">
    <citation type="submission" date="2017-06" db="EMBL/GenBank/DDBJ databases">
        <authorList>
            <person name="Varghese N."/>
            <person name="Submissions S."/>
        </authorList>
    </citation>
    <scope>NUCLEOTIDE SEQUENCE [LARGE SCALE GENOMIC DNA]</scope>
    <source>
        <strain evidence="8">JAD2</strain>
    </source>
</reference>